<sequence>MKKSNKCEMNDISKVSLFNEDKMAALASSETHRDILGMLEGNFGDPDTRKAIFSSISRMALRHIIRTLPKSINPTGQMYSMVDDVSLKHLRSSDVNGSFRILVCALRKVDRETVGEVLTQEIIMRLVGMIRTDDPKERMQLSELLISISNCSRCLHAVFLGLTNELVNFIDNNRNHVGLEEALRIIIVIVKKRAIGYEDMVAFHYQIILRMIETRFCGESKEMPKMIRTICINYPKAIPLTIKHLKGTFEKAWSNTKVSIAHIVGDVLRIMCDETYICLEDEICEIIRMSFDSNHYLVIEAMAEMLLLNHWNVSRHKETFVPKVFGSIYRASQKLWRAESVNRVLKILHAILEMDHRLFEKCLKTHNVKKWKDRWEKEKNN</sequence>
<dbReference type="InterPro" id="IPR016024">
    <property type="entry name" value="ARM-type_fold"/>
</dbReference>
<organism evidence="1 2">
    <name type="scientific">Encephalitozoon hellem</name>
    <name type="common">Microsporidian parasite</name>
    <dbReference type="NCBI Taxonomy" id="27973"/>
    <lineage>
        <taxon>Eukaryota</taxon>
        <taxon>Fungi</taxon>
        <taxon>Fungi incertae sedis</taxon>
        <taxon>Microsporidia</taxon>
        <taxon>Unikaryonidae</taxon>
        <taxon>Encephalitozoon</taxon>
    </lineage>
</organism>
<accession>A0A9Q9F9B1</accession>
<dbReference type="Gene3D" id="1.25.10.10">
    <property type="entry name" value="Leucine-rich Repeat Variant"/>
    <property type="match status" value="1"/>
</dbReference>
<dbReference type="EMBL" id="CP075150">
    <property type="protein sequence ID" value="UTX42907.1"/>
    <property type="molecule type" value="Genomic_DNA"/>
</dbReference>
<dbReference type="PANTHER" id="PTHR10257:SF3">
    <property type="entry name" value="SERINE_THREONINE-PROTEIN PHOSPHATASE 2A 56 KDA REGULATORY SUBUNIT GAMMA ISOFORM"/>
    <property type="match status" value="1"/>
</dbReference>
<dbReference type="Pfam" id="PF01603">
    <property type="entry name" value="B56"/>
    <property type="match status" value="1"/>
</dbReference>
<dbReference type="GO" id="GO:0007165">
    <property type="term" value="P:signal transduction"/>
    <property type="evidence" value="ECO:0007669"/>
    <property type="project" value="InterPro"/>
</dbReference>
<gene>
    <name evidence="1" type="ORF">GPU96_04g06370</name>
</gene>
<evidence type="ECO:0000313" key="1">
    <source>
        <dbReference type="EMBL" id="UTX42907.1"/>
    </source>
</evidence>
<dbReference type="InterPro" id="IPR011989">
    <property type="entry name" value="ARM-like"/>
</dbReference>
<name>A0A9Q9F9B1_ENCHE</name>
<protein>
    <submittedName>
        <fullName evidence="1">Ser/Thr protein phosphatase 2A regulatory subunit gamma</fullName>
    </submittedName>
</protein>
<dbReference type="SUPFAM" id="SSF48371">
    <property type="entry name" value="ARM repeat"/>
    <property type="match status" value="1"/>
</dbReference>
<dbReference type="GO" id="GO:0000159">
    <property type="term" value="C:protein phosphatase type 2A complex"/>
    <property type="evidence" value="ECO:0007669"/>
    <property type="project" value="InterPro"/>
</dbReference>
<proteinExistence type="predicted"/>
<dbReference type="GO" id="GO:0019888">
    <property type="term" value="F:protein phosphatase regulator activity"/>
    <property type="evidence" value="ECO:0007669"/>
    <property type="project" value="InterPro"/>
</dbReference>
<evidence type="ECO:0000313" key="2">
    <source>
        <dbReference type="Proteomes" id="UP001059546"/>
    </source>
</evidence>
<reference evidence="1" key="1">
    <citation type="submission" date="2021-05" db="EMBL/GenBank/DDBJ databases">
        <title>Encephalitozoon hellem ATCC 50604 Complete Genome.</title>
        <authorList>
            <person name="Mascarenhas dos Santos A.C."/>
            <person name="Julian A.T."/>
            <person name="Pombert J.-F."/>
        </authorList>
    </citation>
    <scope>NUCLEOTIDE SEQUENCE</scope>
    <source>
        <strain evidence="1">ATCC 50604</strain>
    </source>
</reference>
<dbReference type="PANTHER" id="PTHR10257">
    <property type="entry name" value="SERINE/THREONINE PROTEIN PHOSPHATASE 2A PP2A REGULATORY SUBUNIT B"/>
    <property type="match status" value="1"/>
</dbReference>
<dbReference type="AlphaFoldDB" id="A0A9Q9F9B1"/>
<dbReference type="Proteomes" id="UP001059546">
    <property type="component" value="Chromosome IV"/>
</dbReference>
<dbReference type="InterPro" id="IPR002554">
    <property type="entry name" value="PP2A_B56"/>
</dbReference>